<protein>
    <submittedName>
        <fullName evidence="1">Uncharacterized protein</fullName>
    </submittedName>
</protein>
<proteinExistence type="predicted"/>
<accession>A0A1M4WR14</accession>
<evidence type="ECO:0000313" key="2">
    <source>
        <dbReference type="Proteomes" id="UP000184295"/>
    </source>
</evidence>
<keyword evidence="2" id="KW-1185">Reference proteome</keyword>
<name>A0A1M4WR14_9ACTN</name>
<organism evidence="1 2">
    <name type="scientific">Ferrithrix thermotolerans DSM 19514</name>
    <dbReference type="NCBI Taxonomy" id="1121881"/>
    <lineage>
        <taxon>Bacteria</taxon>
        <taxon>Bacillati</taxon>
        <taxon>Actinomycetota</taxon>
        <taxon>Acidimicrobiia</taxon>
        <taxon>Acidimicrobiales</taxon>
        <taxon>Acidimicrobiaceae</taxon>
        <taxon>Ferrithrix</taxon>
    </lineage>
</organism>
<dbReference type="OrthoDB" id="5791859at2"/>
<dbReference type="RefSeq" id="WP_072791429.1">
    <property type="nucleotide sequence ID" value="NZ_FQUL01000028.1"/>
</dbReference>
<dbReference type="EMBL" id="FQUL01000028">
    <property type="protein sequence ID" value="SHE83587.1"/>
    <property type="molecule type" value="Genomic_DNA"/>
</dbReference>
<dbReference type="AlphaFoldDB" id="A0A1M4WR14"/>
<dbReference type="Proteomes" id="UP000184295">
    <property type="component" value="Unassembled WGS sequence"/>
</dbReference>
<reference evidence="2" key="1">
    <citation type="submission" date="2016-11" db="EMBL/GenBank/DDBJ databases">
        <authorList>
            <person name="Varghese N."/>
            <person name="Submissions S."/>
        </authorList>
    </citation>
    <scope>NUCLEOTIDE SEQUENCE [LARGE SCALE GENOMIC DNA]</scope>
    <source>
        <strain evidence="2">DSM 19514</strain>
    </source>
</reference>
<sequence>MAVSVQIADLEVAREFWSQISIQIPDDRYRDLDQRLKNKSRRLQEIVFDARGGTVSFDEMQLILRSSFASRRKAKEILATCDFDQLSLALTALADDGATVVERTQPLRDQLQGFEAARSELPFELLHNLYPSAYWPFSKWIWNPDADTGALRLLVNDEFDLFGEDDFDTYKRVCFASEYLFHTMAAAGLGVDLDSPFSFDIFLAGVYSTYMSTVLEMKMTREFNQIVPGAVELAARLLGVYKLEVGS</sequence>
<evidence type="ECO:0000313" key="1">
    <source>
        <dbReference type="EMBL" id="SHE83587.1"/>
    </source>
</evidence>
<dbReference type="STRING" id="1121881.SAMN02745225_01752"/>
<gene>
    <name evidence="1" type="ORF">SAMN02745225_01752</name>
</gene>